<evidence type="ECO:0000256" key="1">
    <source>
        <dbReference type="SAM" id="MobiDB-lite"/>
    </source>
</evidence>
<dbReference type="Proteomes" id="UP000011668">
    <property type="component" value="Unassembled WGS sequence"/>
</dbReference>
<sequence>MTSTIWTGTGGMFSELASWHRTDPILLQFAVASWICSRQPKHNHRYRAPRQVSHPLLSIDFLSRVLIQSANSSCPNMDSPSLAKAMMTDTFARARKTCHPDTSSTRHTTLHMGRTDILIDDSIELPTALQDTRLCAPLNLGFAYAGTTKTISLGYILGSTIPNTHIKSVSLVNRVDIRVSENLIQSVECLFSRRDSGTLDQEAGPNPNRPKTIAAR</sequence>
<gene>
    <name evidence="2" type="ORF">AG1IA_05787</name>
</gene>
<dbReference type="AlphaFoldDB" id="L8WQA6"/>
<dbReference type="HOGENOM" id="CLU_1278394_0_0_1"/>
<dbReference type="EMBL" id="AFRT01001497">
    <property type="protein sequence ID" value="ELU40190.1"/>
    <property type="molecule type" value="Genomic_DNA"/>
</dbReference>
<accession>L8WQA6</accession>
<evidence type="ECO:0000313" key="2">
    <source>
        <dbReference type="EMBL" id="ELU40190.1"/>
    </source>
</evidence>
<comment type="caution">
    <text evidence="2">The sequence shown here is derived from an EMBL/GenBank/DDBJ whole genome shotgun (WGS) entry which is preliminary data.</text>
</comment>
<name>L8WQA6_THACA</name>
<evidence type="ECO:0000313" key="3">
    <source>
        <dbReference type="Proteomes" id="UP000011668"/>
    </source>
</evidence>
<reference evidence="2 3" key="1">
    <citation type="journal article" date="2013" name="Nat. Commun.">
        <title>The evolution and pathogenic mechanisms of the rice sheath blight pathogen.</title>
        <authorList>
            <person name="Zheng A."/>
            <person name="Lin R."/>
            <person name="Xu L."/>
            <person name="Qin P."/>
            <person name="Tang C."/>
            <person name="Ai P."/>
            <person name="Zhang D."/>
            <person name="Liu Y."/>
            <person name="Sun Z."/>
            <person name="Feng H."/>
            <person name="Wang Y."/>
            <person name="Chen Y."/>
            <person name="Liang X."/>
            <person name="Fu R."/>
            <person name="Li Q."/>
            <person name="Zhang J."/>
            <person name="Yu X."/>
            <person name="Xie Z."/>
            <person name="Ding L."/>
            <person name="Guan P."/>
            <person name="Tang J."/>
            <person name="Liang Y."/>
            <person name="Wang S."/>
            <person name="Deng Q."/>
            <person name="Li S."/>
            <person name="Zhu J."/>
            <person name="Wang L."/>
            <person name="Liu H."/>
            <person name="Li P."/>
        </authorList>
    </citation>
    <scope>NUCLEOTIDE SEQUENCE [LARGE SCALE GENOMIC DNA]</scope>
    <source>
        <strain evidence="3">AG-1 IA</strain>
    </source>
</reference>
<keyword evidence="3" id="KW-1185">Reference proteome</keyword>
<feature type="region of interest" description="Disordered" evidence="1">
    <location>
        <begin position="197"/>
        <end position="216"/>
    </location>
</feature>
<protein>
    <submittedName>
        <fullName evidence="2">Uncharacterized protein</fullName>
    </submittedName>
</protein>
<proteinExistence type="predicted"/>
<organism evidence="2 3">
    <name type="scientific">Thanatephorus cucumeris (strain AG1-IA)</name>
    <name type="common">Rice sheath blight fungus</name>
    <name type="synonym">Rhizoctonia solani</name>
    <dbReference type="NCBI Taxonomy" id="983506"/>
    <lineage>
        <taxon>Eukaryota</taxon>
        <taxon>Fungi</taxon>
        <taxon>Dikarya</taxon>
        <taxon>Basidiomycota</taxon>
        <taxon>Agaricomycotina</taxon>
        <taxon>Agaricomycetes</taxon>
        <taxon>Cantharellales</taxon>
        <taxon>Ceratobasidiaceae</taxon>
        <taxon>Rhizoctonia</taxon>
        <taxon>Rhizoctonia solani AG-1</taxon>
    </lineage>
</organism>